<name>A0A0V1F2J8_TRIPS</name>
<dbReference type="EMBL" id="JYDT01000751">
    <property type="protein sequence ID" value="KRY80159.1"/>
    <property type="molecule type" value="Genomic_DNA"/>
</dbReference>
<dbReference type="AlphaFoldDB" id="A0A0V1F2J8"/>
<accession>A0A0V1F2J8</accession>
<evidence type="ECO:0000313" key="1">
    <source>
        <dbReference type="EMBL" id="KRY80159.1"/>
    </source>
</evidence>
<protein>
    <submittedName>
        <fullName evidence="1">Uncharacterized protein</fullName>
    </submittedName>
</protein>
<proteinExistence type="predicted"/>
<dbReference type="Proteomes" id="UP000054995">
    <property type="component" value="Unassembled WGS sequence"/>
</dbReference>
<keyword evidence="2" id="KW-1185">Reference proteome</keyword>
<reference evidence="1 2" key="1">
    <citation type="submission" date="2015-01" db="EMBL/GenBank/DDBJ databases">
        <title>Evolution of Trichinella species and genotypes.</title>
        <authorList>
            <person name="Korhonen P.K."/>
            <person name="Edoardo P."/>
            <person name="Giuseppe L.R."/>
            <person name="Gasser R.B."/>
        </authorList>
    </citation>
    <scope>NUCLEOTIDE SEQUENCE [LARGE SCALE GENOMIC DNA]</scope>
    <source>
        <strain evidence="1">ISS470</strain>
    </source>
</reference>
<organism evidence="1 2">
    <name type="scientific">Trichinella pseudospiralis</name>
    <name type="common">Parasitic roundworm</name>
    <dbReference type="NCBI Taxonomy" id="6337"/>
    <lineage>
        <taxon>Eukaryota</taxon>
        <taxon>Metazoa</taxon>
        <taxon>Ecdysozoa</taxon>
        <taxon>Nematoda</taxon>
        <taxon>Enoplea</taxon>
        <taxon>Dorylaimia</taxon>
        <taxon>Trichinellida</taxon>
        <taxon>Trichinellidae</taxon>
        <taxon>Trichinella</taxon>
    </lineage>
</organism>
<gene>
    <name evidence="1" type="ORF">T4D_12716</name>
</gene>
<comment type="caution">
    <text evidence="1">The sequence shown here is derived from an EMBL/GenBank/DDBJ whole genome shotgun (WGS) entry which is preliminary data.</text>
</comment>
<sequence length="34" mass="3712">MATQLAAFSNVAISEHYKATKIHKAQILAMILVV</sequence>
<evidence type="ECO:0000313" key="2">
    <source>
        <dbReference type="Proteomes" id="UP000054995"/>
    </source>
</evidence>